<evidence type="ECO:0000313" key="3">
    <source>
        <dbReference type="Proteomes" id="UP000622860"/>
    </source>
</evidence>
<dbReference type="AlphaFoldDB" id="A0A917M8L3"/>
<keyword evidence="1" id="KW-0812">Transmembrane</keyword>
<evidence type="ECO:0000313" key="2">
    <source>
        <dbReference type="EMBL" id="GGG84675.1"/>
    </source>
</evidence>
<name>A0A917M8L3_9BACI</name>
<dbReference type="RefSeq" id="WP_188456460.1">
    <property type="nucleotide sequence ID" value="NZ_BMFR01000018.1"/>
</dbReference>
<feature type="transmembrane region" description="Helical" evidence="1">
    <location>
        <begin position="36"/>
        <end position="55"/>
    </location>
</feature>
<dbReference type="Proteomes" id="UP000622860">
    <property type="component" value="Unassembled WGS sequence"/>
</dbReference>
<reference evidence="2" key="1">
    <citation type="journal article" date="2014" name="Int. J. Syst. Evol. Microbiol.">
        <title>Complete genome sequence of Corynebacterium casei LMG S-19264T (=DSM 44701T), isolated from a smear-ripened cheese.</title>
        <authorList>
            <consortium name="US DOE Joint Genome Institute (JGI-PGF)"/>
            <person name="Walter F."/>
            <person name="Albersmeier A."/>
            <person name="Kalinowski J."/>
            <person name="Ruckert C."/>
        </authorList>
    </citation>
    <scope>NUCLEOTIDE SEQUENCE</scope>
    <source>
        <strain evidence="2">CGMCC 1.12754</strain>
    </source>
</reference>
<reference evidence="2" key="2">
    <citation type="submission" date="2020-09" db="EMBL/GenBank/DDBJ databases">
        <authorList>
            <person name="Sun Q."/>
            <person name="Zhou Y."/>
        </authorList>
    </citation>
    <scope>NUCLEOTIDE SEQUENCE</scope>
    <source>
        <strain evidence="2">CGMCC 1.12754</strain>
    </source>
</reference>
<accession>A0A917M8L3</accession>
<gene>
    <name evidence="2" type="ORF">GCM10011398_32930</name>
</gene>
<proteinExistence type="predicted"/>
<keyword evidence="1" id="KW-0472">Membrane</keyword>
<keyword evidence="1" id="KW-1133">Transmembrane helix</keyword>
<comment type="caution">
    <text evidence="2">The sequence shown here is derived from an EMBL/GenBank/DDBJ whole genome shotgun (WGS) entry which is preliminary data.</text>
</comment>
<keyword evidence="3" id="KW-1185">Reference proteome</keyword>
<evidence type="ECO:0000256" key="1">
    <source>
        <dbReference type="SAM" id="Phobius"/>
    </source>
</evidence>
<protein>
    <submittedName>
        <fullName evidence="2">Uncharacterized protein</fullName>
    </submittedName>
</protein>
<sequence length="59" mass="6583">MNWPVLKDIRWIAFQITSILSAVIGVMLAFGSNSYWVLFVVLSIVLMGLGVSRATKLQK</sequence>
<dbReference type="EMBL" id="BMFR01000018">
    <property type="protein sequence ID" value="GGG84675.1"/>
    <property type="molecule type" value="Genomic_DNA"/>
</dbReference>
<feature type="transmembrane region" description="Helical" evidence="1">
    <location>
        <begin position="12"/>
        <end position="30"/>
    </location>
</feature>
<organism evidence="2 3">
    <name type="scientific">Virgibacillus oceani</name>
    <dbReference type="NCBI Taxonomy" id="1479511"/>
    <lineage>
        <taxon>Bacteria</taxon>
        <taxon>Bacillati</taxon>
        <taxon>Bacillota</taxon>
        <taxon>Bacilli</taxon>
        <taxon>Bacillales</taxon>
        <taxon>Bacillaceae</taxon>
        <taxon>Virgibacillus</taxon>
    </lineage>
</organism>